<dbReference type="AlphaFoldDB" id="A0ABC9A5V8"/>
<dbReference type="GO" id="GO:0016020">
    <property type="term" value="C:membrane"/>
    <property type="evidence" value="ECO:0007669"/>
    <property type="project" value="UniProtKB-SubCell"/>
</dbReference>
<keyword evidence="7" id="KW-1185">Reference proteome</keyword>
<reference evidence="6 7" key="2">
    <citation type="submission" date="2024-10" db="EMBL/GenBank/DDBJ databases">
        <authorList>
            <person name="Ryan C."/>
        </authorList>
    </citation>
    <scope>NUCLEOTIDE SEQUENCE [LARGE SCALE GENOMIC DNA]</scope>
</reference>
<evidence type="ECO:0000256" key="5">
    <source>
        <dbReference type="ARBA" id="ARBA00023180"/>
    </source>
</evidence>
<evidence type="ECO:0000256" key="3">
    <source>
        <dbReference type="ARBA" id="ARBA00022679"/>
    </source>
</evidence>
<keyword evidence="4" id="KW-0472">Membrane</keyword>
<gene>
    <name evidence="6" type="ORF">URODEC1_LOCUS52125</name>
</gene>
<dbReference type="PANTHER" id="PTHR45719:SF13">
    <property type="entry name" value="OS01G0772500 PROTEIN"/>
    <property type="match status" value="1"/>
</dbReference>
<evidence type="ECO:0000256" key="4">
    <source>
        <dbReference type="ARBA" id="ARBA00023136"/>
    </source>
</evidence>
<dbReference type="GO" id="GO:0016757">
    <property type="term" value="F:glycosyltransferase activity"/>
    <property type="evidence" value="ECO:0007669"/>
    <property type="project" value="UniProtKB-KW"/>
</dbReference>
<dbReference type="Pfam" id="PF02485">
    <property type="entry name" value="Branch"/>
    <property type="match status" value="2"/>
</dbReference>
<organism evidence="6 7">
    <name type="scientific">Urochloa decumbens</name>
    <dbReference type="NCBI Taxonomy" id="240449"/>
    <lineage>
        <taxon>Eukaryota</taxon>
        <taxon>Viridiplantae</taxon>
        <taxon>Streptophyta</taxon>
        <taxon>Embryophyta</taxon>
        <taxon>Tracheophyta</taxon>
        <taxon>Spermatophyta</taxon>
        <taxon>Magnoliopsida</taxon>
        <taxon>Liliopsida</taxon>
        <taxon>Poales</taxon>
        <taxon>Poaceae</taxon>
        <taxon>PACMAD clade</taxon>
        <taxon>Panicoideae</taxon>
        <taxon>Panicodae</taxon>
        <taxon>Paniceae</taxon>
        <taxon>Melinidinae</taxon>
        <taxon>Urochloa</taxon>
    </lineage>
</organism>
<protein>
    <submittedName>
        <fullName evidence="6">Uncharacterized protein</fullName>
    </submittedName>
</protein>
<evidence type="ECO:0000256" key="1">
    <source>
        <dbReference type="ARBA" id="ARBA00004606"/>
    </source>
</evidence>
<proteinExistence type="predicted"/>
<reference evidence="7" key="1">
    <citation type="submission" date="2024-06" db="EMBL/GenBank/DDBJ databases">
        <authorList>
            <person name="Ryan C."/>
        </authorList>
    </citation>
    <scope>NUCLEOTIDE SEQUENCE [LARGE SCALE GENOMIC DNA]</scope>
</reference>
<name>A0ABC9A5V8_9POAL</name>
<accession>A0ABC9A5V8</accession>
<keyword evidence="2" id="KW-0328">Glycosyltransferase</keyword>
<dbReference type="Proteomes" id="UP001497457">
    <property type="component" value="Chromosome 20rd"/>
</dbReference>
<dbReference type="PANTHER" id="PTHR45719">
    <property type="entry name" value="GLYCOSYLTRANSFERASE"/>
    <property type="match status" value="1"/>
</dbReference>
<comment type="subcellular location">
    <subcellularLocation>
        <location evidence="1">Membrane</location>
        <topology evidence="1">Single-pass type II membrane protein</topology>
    </subcellularLocation>
</comment>
<evidence type="ECO:0000313" key="7">
    <source>
        <dbReference type="Proteomes" id="UP001497457"/>
    </source>
</evidence>
<sequence length="474" mass="50517">MAHSSSWLTACSPWSAFATLAALMTSALVLSYASSSFLNRQAAYEYDDRSSSDAESPAAAAAAGALVPRKGPGYPPVLAYYITGGHGDCLRVTRLLKAVYHPRNRYLLHLDAGAGAYERARLASYARSEQAFLEYGNVHVAGKGDALDGRGPSAVAAVLRGAAVLLRVGADQWRIQPISLGGAALLVPPSLLFFFHKIHEGAQGGLHCPRGGREGLSPGRPTARSAPGADWDWLVTLGAADYPLVTQDDLLYAFSSVPRDLNFIDHRPDSETHHVVVLDQNLLQSTNAEISFSSGHREKPDAFELFRGSPWPILSRGFVEHCVAAPDNLPRTLLMYFSNTLDAAEFYFQTVMANSPRFRNSTVNHSVRLDVPPPQGADQQQSRYDALVGSGAAFAGRVGDDEALLQRIDEEVLRRPLDGVTPGGWCAAGSGEEGAAECAIGGDIDVVRESAAGRRLASLINGLVGTGACDGCKS</sequence>
<dbReference type="EMBL" id="OZ075130">
    <property type="protein sequence ID" value="CAL4973794.1"/>
    <property type="molecule type" value="Genomic_DNA"/>
</dbReference>
<dbReference type="InterPro" id="IPR003406">
    <property type="entry name" value="Glyco_trans_14"/>
</dbReference>
<dbReference type="InterPro" id="IPR044610">
    <property type="entry name" value="GLCAT14A/B/C"/>
</dbReference>
<keyword evidence="5" id="KW-0325">Glycoprotein</keyword>
<evidence type="ECO:0000256" key="2">
    <source>
        <dbReference type="ARBA" id="ARBA00022676"/>
    </source>
</evidence>
<keyword evidence="3" id="KW-0808">Transferase</keyword>
<evidence type="ECO:0000313" key="6">
    <source>
        <dbReference type="EMBL" id="CAL4973794.1"/>
    </source>
</evidence>